<dbReference type="GO" id="GO:0070475">
    <property type="term" value="P:rRNA base methylation"/>
    <property type="evidence" value="ECO:0007669"/>
    <property type="project" value="InterPro"/>
</dbReference>
<organism evidence="2">
    <name type="scientific">Opuntia streptacantha</name>
    <name type="common">Prickly pear cactus</name>
    <name type="synonym">Opuntia cardona</name>
    <dbReference type="NCBI Taxonomy" id="393608"/>
    <lineage>
        <taxon>Eukaryota</taxon>
        <taxon>Viridiplantae</taxon>
        <taxon>Streptophyta</taxon>
        <taxon>Embryophyta</taxon>
        <taxon>Tracheophyta</taxon>
        <taxon>Spermatophyta</taxon>
        <taxon>Magnoliopsida</taxon>
        <taxon>eudicotyledons</taxon>
        <taxon>Gunneridae</taxon>
        <taxon>Pentapetalae</taxon>
        <taxon>Caryophyllales</taxon>
        <taxon>Cactineae</taxon>
        <taxon>Cactaceae</taxon>
        <taxon>Opuntioideae</taxon>
        <taxon>Opuntia</taxon>
    </lineage>
</organism>
<dbReference type="InterPro" id="IPR019446">
    <property type="entry name" value="BMT5-like"/>
</dbReference>
<dbReference type="Pfam" id="PF10354">
    <property type="entry name" value="BMT5-like"/>
    <property type="match status" value="1"/>
</dbReference>
<proteinExistence type="predicted"/>
<accession>A0A7C9D904</accession>
<reference evidence="2" key="1">
    <citation type="journal article" date="2013" name="J. Plant Res.">
        <title>Effect of fungi and light on seed germination of three Opuntia species from semiarid lands of central Mexico.</title>
        <authorList>
            <person name="Delgado-Sanchez P."/>
            <person name="Jimenez-Bremont J.F."/>
            <person name="Guerrero-Gonzalez Mde L."/>
            <person name="Flores J."/>
        </authorList>
    </citation>
    <scope>NUCLEOTIDE SEQUENCE</scope>
    <source>
        <tissue evidence="2">Cladode</tissue>
    </source>
</reference>
<dbReference type="PANTHER" id="PTHR11538:SF70">
    <property type="entry name" value="25S RRNA (URIDINE-N(3))-METHYLTRANSFERASE BMT5-LIKE DOMAIN-CONTAINING PROTEIN"/>
    <property type="match status" value="1"/>
</dbReference>
<protein>
    <recommendedName>
        <fullName evidence="1">25S rRNA (uridine-N(3))-methyltransferase BMT5-like domain-containing protein</fullName>
    </recommendedName>
</protein>
<dbReference type="GO" id="GO:0070042">
    <property type="term" value="F:rRNA (uridine-N3-)-methyltransferase activity"/>
    <property type="evidence" value="ECO:0007669"/>
    <property type="project" value="InterPro"/>
</dbReference>
<name>A0A7C9D904_OPUST</name>
<dbReference type="EMBL" id="GISG01100353">
    <property type="protein sequence ID" value="MBA4636446.1"/>
    <property type="molecule type" value="Transcribed_RNA"/>
</dbReference>
<feature type="domain" description="25S rRNA (uridine-N(3))-methyltransferase BMT5-like" evidence="1">
    <location>
        <begin position="71"/>
        <end position="237"/>
    </location>
</feature>
<dbReference type="GO" id="GO:0005737">
    <property type="term" value="C:cytoplasm"/>
    <property type="evidence" value="ECO:0007669"/>
    <property type="project" value="TreeGrafter"/>
</dbReference>
<evidence type="ECO:0000313" key="2">
    <source>
        <dbReference type="EMBL" id="MBA4636446.1"/>
    </source>
</evidence>
<evidence type="ECO:0000259" key="1">
    <source>
        <dbReference type="Pfam" id="PF10354"/>
    </source>
</evidence>
<reference evidence="2" key="2">
    <citation type="submission" date="2020-07" db="EMBL/GenBank/DDBJ databases">
        <authorList>
            <person name="Vera ALvarez R."/>
            <person name="Arias-Moreno D.M."/>
            <person name="Jimenez-Jacinto V."/>
            <person name="Jimenez-Bremont J.F."/>
            <person name="Swaminathan K."/>
            <person name="Moose S.P."/>
            <person name="Guerrero-Gonzalez M.L."/>
            <person name="Marino-Ramirez L."/>
            <person name="Landsman D."/>
            <person name="Rodriguez-Kessler M."/>
            <person name="Delgado-Sanchez P."/>
        </authorList>
    </citation>
    <scope>NUCLEOTIDE SEQUENCE</scope>
    <source>
        <tissue evidence="2">Cladode</tissue>
    </source>
</reference>
<sequence>MSRKLSASILGDDKRIPNSDYHDQQDEDKEVHYTCRLLQPPPLPPPLPTVAVLATTRDGRIGSYNKYMRILVVGDGDFSFSTSLALTFGPAHNMVSTSLDSLGFLMKNYKRSINNIDELKARGCMVLHCVDATQMANHPRLSPIKFDRIIFNFPLVGFFPRNVPRQLQIQVNQSLVAEFMANAKRMIEEEYGEIHITHKANGFFKEWNLEQLGQSQGLWLKEEVNFQLSNYPGYQTKYGFGGDKDFDCSNSKTYKFKLMPFDFSKISGFRFVEEEIDEF</sequence>
<dbReference type="PANTHER" id="PTHR11538">
    <property type="entry name" value="PHENYLALANYL-TRNA SYNTHETASE"/>
    <property type="match status" value="1"/>
</dbReference>
<dbReference type="AlphaFoldDB" id="A0A7C9D904"/>